<dbReference type="InterPro" id="IPR018392">
    <property type="entry name" value="LysM"/>
</dbReference>
<dbReference type="SUPFAM" id="SSF54106">
    <property type="entry name" value="LysM domain"/>
    <property type="match status" value="1"/>
</dbReference>
<dbReference type="GO" id="GO:0004222">
    <property type="term" value="F:metalloendopeptidase activity"/>
    <property type="evidence" value="ECO:0007669"/>
    <property type="project" value="TreeGrafter"/>
</dbReference>
<dbReference type="CDD" id="cd00118">
    <property type="entry name" value="LysM"/>
    <property type="match status" value="1"/>
</dbReference>
<proteinExistence type="predicted"/>
<dbReference type="SMART" id="SM00257">
    <property type="entry name" value="LysM"/>
    <property type="match status" value="1"/>
</dbReference>
<dbReference type="Gene3D" id="3.10.350.10">
    <property type="entry name" value="LysM domain"/>
    <property type="match status" value="1"/>
</dbReference>
<dbReference type="CDD" id="cd12797">
    <property type="entry name" value="M23_peptidase"/>
    <property type="match status" value="1"/>
</dbReference>
<dbReference type="InterPro" id="IPR036779">
    <property type="entry name" value="LysM_dom_sf"/>
</dbReference>
<dbReference type="AlphaFoldDB" id="A0A949NA62"/>
<dbReference type="Gene3D" id="2.70.70.10">
    <property type="entry name" value="Glucose Permease (Domain IIA)"/>
    <property type="match status" value="1"/>
</dbReference>
<sequence>MRKYKNYRHVMKYTYVKAVAVTSGIMLLTMPLVGSRFGSGDYYEVSVDGQVVAAVCDPEEAKQAMLEARKRLSRESEDMIFMDVDMEANAKETLVGSTMSGEPLVNAIYEKLKTAEQETKGKAYTVKINEYTVTVASMDEVVQLLDAAKNKYDVNNEFTVELVADQGRELNVFTTSLNRVDKSENEVDTVASSIEGAAGIEAEAPIPQVTGENDGMVDIDFDENVEVVEAYVEPEEITPVQEAIDQVTKDKEKNTVYEVKSGDTISTIANGNDMRVAELLDVNEGLSEDTVIQPGDELILTVPEPELSVVTKEETTYDEDYEAPIQYIDNDSWYTTKEVVIQEGSTGHRQVTALVTSRNGKEISRDIIAETVTEEPVAKIVERGTLVPPTYIKPLSGGRLSSQFGRRWGRMHEGVDWACPVGTAVRASCGGTVIRTGWMGGYGNCILIQHPDGRVTRYAHLSKILVSPGQSVKQNDKIALSGNTGNSTGPHVHFEILIGGSPQNPLKYLN</sequence>
<dbReference type="RefSeq" id="WP_158341960.1">
    <property type="nucleotide sequence ID" value="NZ_JAHQCW010000007.1"/>
</dbReference>
<dbReference type="Pfam" id="PF01551">
    <property type="entry name" value="Peptidase_M23"/>
    <property type="match status" value="1"/>
</dbReference>
<dbReference type="InterPro" id="IPR011098">
    <property type="entry name" value="G5_dom"/>
</dbReference>
<evidence type="ECO:0000313" key="4">
    <source>
        <dbReference type="EMBL" id="MBU9736127.1"/>
    </source>
</evidence>
<gene>
    <name evidence="4" type="ORF">KTH89_06225</name>
</gene>
<dbReference type="InterPro" id="IPR011055">
    <property type="entry name" value="Dup_hybrid_motif"/>
</dbReference>
<reference evidence="4" key="1">
    <citation type="submission" date="2021-06" db="EMBL/GenBank/DDBJ databases">
        <title>Description of novel taxa of the family Lachnospiraceae.</title>
        <authorList>
            <person name="Chaplin A.V."/>
            <person name="Sokolova S.R."/>
            <person name="Pikina A.P."/>
            <person name="Korzhanova M."/>
            <person name="Belova V."/>
            <person name="Korostin D."/>
            <person name="Efimov B.A."/>
        </authorList>
    </citation>
    <scope>NUCLEOTIDE SEQUENCE</scope>
    <source>
        <strain evidence="4">ASD5720</strain>
    </source>
</reference>
<evidence type="ECO:0000259" key="3">
    <source>
        <dbReference type="PROSITE" id="PS51782"/>
    </source>
</evidence>
<evidence type="ECO:0000313" key="5">
    <source>
        <dbReference type="Proteomes" id="UP000712157"/>
    </source>
</evidence>
<organism evidence="4 5">
    <name type="scientific">Diplocloster agilis</name>
    <dbReference type="NCBI Taxonomy" id="2850323"/>
    <lineage>
        <taxon>Bacteria</taxon>
        <taxon>Bacillati</taxon>
        <taxon>Bacillota</taxon>
        <taxon>Clostridia</taxon>
        <taxon>Lachnospirales</taxon>
        <taxon>Lachnospiraceae</taxon>
        <taxon>Diplocloster</taxon>
    </lineage>
</organism>
<dbReference type="PANTHER" id="PTHR21666:SF270">
    <property type="entry name" value="MUREIN HYDROLASE ACTIVATOR ENVC"/>
    <property type="match status" value="1"/>
</dbReference>
<name>A0A949NA62_9FIRM</name>
<dbReference type="PROSITE" id="PS51109">
    <property type="entry name" value="G5"/>
    <property type="match status" value="1"/>
</dbReference>
<comment type="caution">
    <text evidence="4">The sequence shown here is derived from an EMBL/GenBank/DDBJ whole genome shotgun (WGS) entry which is preliminary data.</text>
</comment>
<evidence type="ECO:0000256" key="1">
    <source>
        <dbReference type="ARBA" id="ARBA00022729"/>
    </source>
</evidence>
<dbReference type="EMBL" id="JAHQCW010000007">
    <property type="protein sequence ID" value="MBU9736127.1"/>
    <property type="molecule type" value="Genomic_DNA"/>
</dbReference>
<evidence type="ECO:0000259" key="2">
    <source>
        <dbReference type="PROSITE" id="PS51109"/>
    </source>
</evidence>
<feature type="domain" description="LysM" evidence="3">
    <location>
        <begin position="255"/>
        <end position="300"/>
    </location>
</feature>
<dbReference type="PROSITE" id="PS51782">
    <property type="entry name" value="LYSM"/>
    <property type="match status" value="1"/>
</dbReference>
<dbReference type="Pfam" id="PF07501">
    <property type="entry name" value="G5"/>
    <property type="match status" value="1"/>
</dbReference>
<keyword evidence="1" id="KW-0732">Signal</keyword>
<dbReference type="PANTHER" id="PTHR21666">
    <property type="entry name" value="PEPTIDASE-RELATED"/>
    <property type="match status" value="1"/>
</dbReference>
<dbReference type="Gene3D" id="2.20.230.10">
    <property type="entry name" value="Resuscitation-promoting factor rpfb"/>
    <property type="match status" value="1"/>
</dbReference>
<feature type="domain" description="G5" evidence="2">
    <location>
        <begin position="307"/>
        <end position="387"/>
    </location>
</feature>
<accession>A0A949NA62</accession>
<dbReference type="InterPro" id="IPR050570">
    <property type="entry name" value="Cell_wall_metabolism_enzyme"/>
</dbReference>
<dbReference type="InterPro" id="IPR016047">
    <property type="entry name" value="M23ase_b-sheet_dom"/>
</dbReference>
<protein>
    <submittedName>
        <fullName evidence="4">Peptidoglycan DD-metalloendopeptidase family protein</fullName>
    </submittedName>
</protein>
<dbReference type="SMART" id="SM01208">
    <property type="entry name" value="G5"/>
    <property type="match status" value="1"/>
</dbReference>
<dbReference type="Pfam" id="PF01476">
    <property type="entry name" value="LysM"/>
    <property type="match status" value="1"/>
</dbReference>
<dbReference type="Proteomes" id="UP000712157">
    <property type="component" value="Unassembled WGS sequence"/>
</dbReference>
<dbReference type="SUPFAM" id="SSF51261">
    <property type="entry name" value="Duplicated hybrid motif"/>
    <property type="match status" value="1"/>
</dbReference>
<keyword evidence="5" id="KW-1185">Reference proteome</keyword>